<evidence type="ECO:0000256" key="9">
    <source>
        <dbReference type="SAM" id="Phobius"/>
    </source>
</evidence>
<feature type="domain" description="G-protein coupled receptors family 1 profile" evidence="10">
    <location>
        <begin position="1"/>
        <end position="216"/>
    </location>
</feature>
<dbReference type="GO" id="GO:0005886">
    <property type="term" value="C:plasma membrane"/>
    <property type="evidence" value="ECO:0007669"/>
    <property type="project" value="TreeGrafter"/>
</dbReference>
<evidence type="ECO:0000313" key="11">
    <source>
        <dbReference type="EMBL" id="GLD68574.1"/>
    </source>
</evidence>
<keyword evidence="6" id="KW-0675">Receptor</keyword>
<name>A0AAD3NAQ9_LATJO</name>
<dbReference type="Gene3D" id="1.20.1070.10">
    <property type="entry name" value="Rhodopsin 7-helix transmembrane proteins"/>
    <property type="match status" value="1"/>
</dbReference>
<dbReference type="PROSITE" id="PS50262">
    <property type="entry name" value="G_PROTEIN_RECEP_F1_2"/>
    <property type="match status" value="1"/>
</dbReference>
<dbReference type="SUPFAM" id="SSF81321">
    <property type="entry name" value="Family A G protein-coupled receptor-like"/>
    <property type="match status" value="1"/>
</dbReference>
<dbReference type="AlphaFoldDB" id="A0AAD3NAQ9"/>
<accession>A0AAD3NAQ9</accession>
<comment type="subcellular location">
    <subcellularLocation>
        <location evidence="1">Membrane</location>
        <topology evidence="1">Multi-pass membrane protein</topology>
    </subcellularLocation>
</comment>
<evidence type="ECO:0000256" key="3">
    <source>
        <dbReference type="ARBA" id="ARBA00022989"/>
    </source>
</evidence>
<evidence type="ECO:0000256" key="6">
    <source>
        <dbReference type="ARBA" id="ARBA00023170"/>
    </source>
</evidence>
<proteinExistence type="predicted"/>
<dbReference type="GO" id="GO:0035025">
    <property type="term" value="P:positive regulation of Rho protein signal transduction"/>
    <property type="evidence" value="ECO:0007669"/>
    <property type="project" value="TreeGrafter"/>
</dbReference>
<dbReference type="GO" id="GO:0070915">
    <property type="term" value="F:lysophosphatidic acid receptor activity"/>
    <property type="evidence" value="ECO:0007669"/>
    <property type="project" value="TreeGrafter"/>
</dbReference>
<evidence type="ECO:0000256" key="4">
    <source>
        <dbReference type="ARBA" id="ARBA00023040"/>
    </source>
</evidence>
<feature type="transmembrane region" description="Helical" evidence="9">
    <location>
        <begin position="189"/>
        <end position="217"/>
    </location>
</feature>
<comment type="caution">
    <text evidence="11">The sequence shown here is derived from an EMBL/GenBank/DDBJ whole genome shotgun (WGS) entry which is preliminary data.</text>
</comment>
<keyword evidence="3 9" id="KW-1133">Transmembrane helix</keyword>
<sequence>MSNSDFFTYNMAVMELIGVLTDAMNFYSYFTSIHEIFSVTSFLGFYVWYGQMLFPVMTCVDRYVAVVHPITYLRLRQGVRVHIRNISTVCVWLLGFEGPGLQFLMEEYSNRIVIASACQMVFFLMAMLFCSLSVLRVLIRPRPGEVGGERMRIHQSKQRAFRTIMIITGVLLLKFGGNLVCDVVVSSHISGNLVCVLSVSRAWFSLPSSLVLPLLFLHRAGKLPGCKHHTESG</sequence>
<evidence type="ECO:0000259" key="10">
    <source>
        <dbReference type="PROSITE" id="PS50262"/>
    </source>
</evidence>
<reference evidence="11" key="1">
    <citation type="submission" date="2022-08" db="EMBL/GenBank/DDBJ databases">
        <title>Genome sequencing of akame (Lates japonicus).</title>
        <authorList>
            <person name="Hashiguchi Y."/>
            <person name="Takahashi H."/>
        </authorList>
    </citation>
    <scope>NUCLEOTIDE SEQUENCE</scope>
    <source>
        <strain evidence="11">Kochi</strain>
    </source>
</reference>
<dbReference type="Proteomes" id="UP001279410">
    <property type="component" value="Unassembled WGS sequence"/>
</dbReference>
<feature type="transmembrane region" description="Helical" evidence="9">
    <location>
        <begin position="81"/>
        <end position="100"/>
    </location>
</feature>
<evidence type="ECO:0000256" key="2">
    <source>
        <dbReference type="ARBA" id="ARBA00022692"/>
    </source>
</evidence>
<dbReference type="PANTHER" id="PTHR24232">
    <property type="entry name" value="G-PROTEIN COUPLED RECEPTOR"/>
    <property type="match status" value="1"/>
</dbReference>
<keyword evidence="4" id="KW-0297">G-protein coupled receptor</keyword>
<evidence type="ECO:0000313" key="12">
    <source>
        <dbReference type="Proteomes" id="UP001279410"/>
    </source>
</evidence>
<feature type="transmembrane region" description="Helical" evidence="9">
    <location>
        <begin position="36"/>
        <end position="60"/>
    </location>
</feature>
<protein>
    <recommendedName>
        <fullName evidence="10">G-protein coupled receptors family 1 profile domain-containing protein</fullName>
    </recommendedName>
</protein>
<keyword evidence="5 9" id="KW-0472">Membrane</keyword>
<keyword evidence="2 9" id="KW-0812">Transmembrane</keyword>
<dbReference type="InterPro" id="IPR017452">
    <property type="entry name" value="GPCR_Rhodpsn_7TM"/>
</dbReference>
<organism evidence="11 12">
    <name type="scientific">Lates japonicus</name>
    <name type="common">Japanese lates</name>
    <dbReference type="NCBI Taxonomy" id="270547"/>
    <lineage>
        <taxon>Eukaryota</taxon>
        <taxon>Metazoa</taxon>
        <taxon>Chordata</taxon>
        <taxon>Craniata</taxon>
        <taxon>Vertebrata</taxon>
        <taxon>Euteleostomi</taxon>
        <taxon>Actinopterygii</taxon>
        <taxon>Neopterygii</taxon>
        <taxon>Teleostei</taxon>
        <taxon>Neoteleostei</taxon>
        <taxon>Acanthomorphata</taxon>
        <taxon>Carangaria</taxon>
        <taxon>Carangaria incertae sedis</taxon>
        <taxon>Centropomidae</taxon>
        <taxon>Lates</taxon>
    </lineage>
</organism>
<evidence type="ECO:0000256" key="8">
    <source>
        <dbReference type="ARBA" id="ARBA00023224"/>
    </source>
</evidence>
<dbReference type="PANTHER" id="PTHR24232:SF41">
    <property type="entry name" value="LYSOPHOSPHATIDIC ACID RECEPTOR 4"/>
    <property type="match status" value="1"/>
</dbReference>
<evidence type="ECO:0000256" key="5">
    <source>
        <dbReference type="ARBA" id="ARBA00023136"/>
    </source>
</evidence>
<evidence type="ECO:0000256" key="1">
    <source>
        <dbReference type="ARBA" id="ARBA00004141"/>
    </source>
</evidence>
<dbReference type="EMBL" id="BRZM01000140">
    <property type="protein sequence ID" value="GLD68574.1"/>
    <property type="molecule type" value="Genomic_DNA"/>
</dbReference>
<gene>
    <name evidence="11" type="ORF">AKAME5_001988700</name>
</gene>
<keyword evidence="7" id="KW-0325">Glycoprotein</keyword>
<keyword evidence="12" id="KW-1185">Reference proteome</keyword>
<dbReference type="GO" id="GO:0007200">
    <property type="term" value="P:phospholipase C-activating G protein-coupled receptor signaling pathway"/>
    <property type="evidence" value="ECO:0007669"/>
    <property type="project" value="TreeGrafter"/>
</dbReference>
<feature type="transmembrane region" description="Helical" evidence="9">
    <location>
        <begin position="112"/>
        <end position="139"/>
    </location>
</feature>
<evidence type="ECO:0000256" key="7">
    <source>
        <dbReference type="ARBA" id="ARBA00023180"/>
    </source>
</evidence>
<feature type="transmembrane region" description="Helical" evidence="9">
    <location>
        <begin position="160"/>
        <end position="177"/>
    </location>
</feature>
<keyword evidence="8" id="KW-0807">Transducer</keyword>